<protein>
    <submittedName>
        <fullName evidence="1">TIGR02757 family protein</fullName>
    </submittedName>
</protein>
<name>A0A938WQB9_9BACT</name>
<reference evidence="1" key="2">
    <citation type="journal article" date="2021" name="Sci. Rep.">
        <title>The distribution of antibiotic resistance genes in chicken gut microbiota commensals.</title>
        <authorList>
            <person name="Juricova H."/>
            <person name="Matiasovicova J."/>
            <person name="Kubasova T."/>
            <person name="Cejkova D."/>
            <person name="Rychlik I."/>
        </authorList>
    </citation>
    <scope>NUCLEOTIDE SEQUENCE</scope>
    <source>
        <strain evidence="1">An824</strain>
    </source>
</reference>
<proteinExistence type="predicted"/>
<accession>A0A938WQB9</accession>
<evidence type="ECO:0000313" key="2">
    <source>
        <dbReference type="Proteomes" id="UP000706891"/>
    </source>
</evidence>
<keyword evidence="2" id="KW-1185">Reference proteome</keyword>
<dbReference type="NCBIfam" id="TIGR02757">
    <property type="entry name" value="TIGR02757 family protein"/>
    <property type="match status" value="1"/>
</dbReference>
<sequence length="245" mass="27398">MDSVENLLRKYAEQYETADFLPEDPSWFMHQVSGEGNQEVTAFIASCLSYGSRKQFMPKIQSIIDMAGGDVYGWITDGRFGQDIPDDDAECFYRLYTKHTMYGLFVALRQMLNEYGSIGNYVKGNAADGLSAVKAITDYFSSKGIETIIPKNTTSACKRVCMFLRWMVRDGSPVDLGLWSGFIDKRTLVIPMDTHVLQEACRLGLLESKTASMSAARKLTARLALIFPDDPLKGDFALFGYGVNH</sequence>
<evidence type="ECO:0000313" key="1">
    <source>
        <dbReference type="EMBL" id="MBM6672676.1"/>
    </source>
</evidence>
<dbReference type="InterPro" id="IPR014127">
    <property type="entry name" value="CHP02757"/>
</dbReference>
<dbReference type="RefSeq" id="WP_205103152.1">
    <property type="nucleotide sequence ID" value="NZ_JACJJG010000004.1"/>
</dbReference>
<dbReference type="EMBL" id="JACJJG010000004">
    <property type="protein sequence ID" value="MBM6672676.1"/>
    <property type="molecule type" value="Genomic_DNA"/>
</dbReference>
<gene>
    <name evidence="1" type="ORF">H6A34_02105</name>
</gene>
<dbReference type="AlphaFoldDB" id="A0A938WQB9"/>
<dbReference type="Proteomes" id="UP000706891">
    <property type="component" value="Unassembled WGS sequence"/>
</dbReference>
<dbReference type="Pfam" id="PF09674">
    <property type="entry name" value="DUF2400"/>
    <property type="match status" value="1"/>
</dbReference>
<organism evidence="1 2">
    <name type="scientific">Marseilla massiliensis</name>
    <dbReference type="NCBI Taxonomy" id="1841864"/>
    <lineage>
        <taxon>Bacteria</taxon>
        <taxon>Pseudomonadati</taxon>
        <taxon>Bacteroidota</taxon>
        <taxon>Bacteroidia</taxon>
        <taxon>Bacteroidales</taxon>
        <taxon>Prevotellaceae</taxon>
        <taxon>Marseilla</taxon>
    </lineage>
</organism>
<comment type="caution">
    <text evidence="1">The sequence shown here is derived from an EMBL/GenBank/DDBJ whole genome shotgun (WGS) entry which is preliminary data.</text>
</comment>
<reference evidence="1" key="1">
    <citation type="submission" date="2020-08" db="EMBL/GenBank/DDBJ databases">
        <authorList>
            <person name="Cejkova D."/>
            <person name="Kubasova T."/>
            <person name="Jahodarova E."/>
            <person name="Rychlik I."/>
        </authorList>
    </citation>
    <scope>NUCLEOTIDE SEQUENCE</scope>
    <source>
        <strain evidence="1">An824</strain>
    </source>
</reference>